<accession>A0A4Y2QQY5</accession>
<keyword evidence="2" id="KW-1185">Reference proteome</keyword>
<sequence>MLRQSGAPTNRKKIQIIQNKILSIITDAPWYIRNDVIHSDLHIETVDGFITHLQVNSSTVLLTNSNDIIACQTLFTNNSGKHKFPYSTTKWTLLLKPP</sequence>
<evidence type="ECO:0000313" key="2">
    <source>
        <dbReference type="Proteomes" id="UP000499080"/>
    </source>
</evidence>
<gene>
    <name evidence="1" type="ORF">AVEN_85677_1</name>
</gene>
<organism evidence="1 2">
    <name type="scientific">Araneus ventricosus</name>
    <name type="common">Orbweaver spider</name>
    <name type="synonym">Epeira ventricosa</name>
    <dbReference type="NCBI Taxonomy" id="182803"/>
    <lineage>
        <taxon>Eukaryota</taxon>
        <taxon>Metazoa</taxon>
        <taxon>Ecdysozoa</taxon>
        <taxon>Arthropoda</taxon>
        <taxon>Chelicerata</taxon>
        <taxon>Arachnida</taxon>
        <taxon>Araneae</taxon>
        <taxon>Araneomorphae</taxon>
        <taxon>Entelegynae</taxon>
        <taxon>Araneoidea</taxon>
        <taxon>Araneidae</taxon>
        <taxon>Araneus</taxon>
    </lineage>
</organism>
<proteinExistence type="predicted"/>
<reference evidence="1 2" key="1">
    <citation type="journal article" date="2019" name="Sci. Rep.">
        <title>Orb-weaving spider Araneus ventricosus genome elucidates the spidroin gene catalogue.</title>
        <authorList>
            <person name="Kono N."/>
            <person name="Nakamura H."/>
            <person name="Ohtoshi R."/>
            <person name="Moran D.A.P."/>
            <person name="Shinohara A."/>
            <person name="Yoshida Y."/>
            <person name="Fujiwara M."/>
            <person name="Mori M."/>
            <person name="Tomita M."/>
            <person name="Arakawa K."/>
        </authorList>
    </citation>
    <scope>NUCLEOTIDE SEQUENCE [LARGE SCALE GENOMIC DNA]</scope>
</reference>
<dbReference type="EMBL" id="BGPR01014570">
    <property type="protein sequence ID" value="GBN65804.1"/>
    <property type="molecule type" value="Genomic_DNA"/>
</dbReference>
<dbReference type="AlphaFoldDB" id="A0A4Y2QQY5"/>
<comment type="caution">
    <text evidence="1">The sequence shown here is derived from an EMBL/GenBank/DDBJ whole genome shotgun (WGS) entry which is preliminary data.</text>
</comment>
<evidence type="ECO:0000313" key="1">
    <source>
        <dbReference type="EMBL" id="GBN65804.1"/>
    </source>
</evidence>
<dbReference type="OrthoDB" id="6432094at2759"/>
<name>A0A4Y2QQY5_ARAVE</name>
<dbReference type="Proteomes" id="UP000499080">
    <property type="component" value="Unassembled WGS sequence"/>
</dbReference>
<protein>
    <submittedName>
        <fullName evidence="1">Uncharacterized protein</fullName>
    </submittedName>
</protein>